<dbReference type="InterPro" id="IPR027417">
    <property type="entry name" value="P-loop_NTPase"/>
</dbReference>
<dbReference type="GO" id="GO:0005886">
    <property type="term" value="C:plasma membrane"/>
    <property type="evidence" value="ECO:0007669"/>
    <property type="project" value="TreeGrafter"/>
</dbReference>
<dbReference type="PANTHER" id="PTHR30258:SF1">
    <property type="entry name" value="PROTEIN TRANSPORT PROTEIN HOFB HOMOLOG"/>
    <property type="match status" value="1"/>
</dbReference>
<proteinExistence type="inferred from homology"/>
<evidence type="ECO:0000256" key="4">
    <source>
        <dbReference type="ARBA" id="ARBA00022741"/>
    </source>
</evidence>
<dbReference type="Pfam" id="PF05157">
    <property type="entry name" value="MshEN"/>
    <property type="match status" value="1"/>
</dbReference>
<dbReference type="CDD" id="cd01129">
    <property type="entry name" value="PulE-GspE-like"/>
    <property type="match status" value="1"/>
</dbReference>
<feature type="domain" description="Bacterial type II secretion system protein E" evidence="6">
    <location>
        <begin position="396"/>
        <end position="410"/>
    </location>
</feature>
<evidence type="ECO:0000256" key="3">
    <source>
        <dbReference type="ARBA" id="ARBA00022490"/>
    </source>
</evidence>
<dbReference type="PROSITE" id="PS00662">
    <property type="entry name" value="T2SP_E"/>
    <property type="match status" value="1"/>
</dbReference>
<dbReference type="SUPFAM" id="SSF160246">
    <property type="entry name" value="EspE N-terminal domain-like"/>
    <property type="match status" value="1"/>
</dbReference>
<evidence type="ECO:0000313" key="7">
    <source>
        <dbReference type="EMBL" id="AVO40552.1"/>
    </source>
</evidence>
<dbReference type="InterPro" id="IPR003593">
    <property type="entry name" value="AAA+_ATPase"/>
</dbReference>
<dbReference type="SUPFAM" id="SSF52540">
    <property type="entry name" value="P-loop containing nucleoside triphosphate hydrolases"/>
    <property type="match status" value="1"/>
</dbReference>
<reference evidence="7 8" key="1">
    <citation type="submission" date="2018-03" db="EMBL/GenBank/DDBJ databases">
        <title>Genome sequencing of Simplicispira sp.</title>
        <authorList>
            <person name="Kim S.-J."/>
            <person name="Heo J."/>
            <person name="Kwon S.-W."/>
        </authorList>
    </citation>
    <scope>NUCLEOTIDE SEQUENCE [LARGE SCALE GENOMIC DNA]</scope>
    <source>
        <strain evidence="7 8">SC1-8</strain>
    </source>
</reference>
<comment type="similarity">
    <text evidence="2">Belongs to the GSP E family.</text>
</comment>
<gene>
    <name evidence="7" type="primary">pilB</name>
    <name evidence="7" type="ORF">C6571_03980</name>
</gene>
<evidence type="ECO:0000256" key="2">
    <source>
        <dbReference type="ARBA" id="ARBA00006611"/>
    </source>
</evidence>
<dbReference type="EMBL" id="CP027669">
    <property type="protein sequence ID" value="AVO40552.1"/>
    <property type="molecule type" value="Genomic_DNA"/>
</dbReference>
<protein>
    <submittedName>
        <fullName evidence="7">Type IV-A pilus assembly ATPase PilB</fullName>
    </submittedName>
</protein>
<evidence type="ECO:0000256" key="1">
    <source>
        <dbReference type="ARBA" id="ARBA00004496"/>
    </source>
</evidence>
<dbReference type="GO" id="GO:0016887">
    <property type="term" value="F:ATP hydrolysis activity"/>
    <property type="evidence" value="ECO:0007669"/>
    <property type="project" value="InterPro"/>
</dbReference>
<dbReference type="GO" id="GO:0009297">
    <property type="term" value="P:pilus assembly"/>
    <property type="evidence" value="ECO:0007669"/>
    <property type="project" value="InterPro"/>
</dbReference>
<dbReference type="FunFam" id="3.30.450.90:FF:000001">
    <property type="entry name" value="Type II secretion system ATPase GspE"/>
    <property type="match status" value="1"/>
</dbReference>
<dbReference type="Gene3D" id="3.30.300.160">
    <property type="entry name" value="Type II secretion system, protein E, N-terminal domain"/>
    <property type="match status" value="1"/>
</dbReference>
<comment type="subcellular location">
    <subcellularLocation>
        <location evidence="1">Cytoplasm</location>
    </subcellularLocation>
</comment>
<dbReference type="InterPro" id="IPR007831">
    <property type="entry name" value="T2SS_GspE_N"/>
</dbReference>
<dbReference type="Proteomes" id="UP000239326">
    <property type="component" value="Chromosome"/>
</dbReference>
<dbReference type="InterPro" id="IPR037257">
    <property type="entry name" value="T2SS_E_N_sf"/>
</dbReference>
<dbReference type="OrthoDB" id="5790493at2"/>
<keyword evidence="3" id="KW-0963">Cytoplasm</keyword>
<sequence>MAAVDIAQKDASSIALPGLGRALISAGKLTQKAAEDIFRKSQASRTGFIAEVTGTGAVSASELAHTVSSIFGAPLLDLNAIDPLRLPRDLLDAKICQAYRVLVLSKRNNRLIVATADPTDQEAAEKIKFTTQMGVDWVIAEYDKLARLIDSNTKSANEAIDAYAGAGDFEFEDVAIEEAADTSDASGGDVEDAPIVKFLHKMLLDAFNMRASDLHFEPYEHHYRVRFRVDGELREIASPPIAIKDKLASRIKVISRLDISEKRVPQDGRMKLKVGPDRVIDFRVSTLPTLFGEKIVIRILDPSSAKMGIEALGYEPEEKERLLKAIERPYGMILVTGPTGSGKTVSLYTCLNLLNKPGVNIATAEDPSEINLPGVNQVNVNEKAGLTFAVALKSFLRQDPDIIMVGEIRDLETADISIKAAQTGHLVLSTLHTNDAPTTLTRMRNMGIAPFNIASSVILITAQRLARKLCPVCKEPIDIPHEALVDAGYAEEEIDGSWVPYKPVGCSACNNGYKGRLGIYQVMPVTEEIQRIILRDGSALEIAAQAKLEGVRSLRESGLYKAKLGVTSLEEVLAVTNL</sequence>
<dbReference type="RefSeq" id="WP_106445543.1">
    <property type="nucleotide sequence ID" value="NZ_CP027669.1"/>
</dbReference>
<evidence type="ECO:0000313" key="8">
    <source>
        <dbReference type="Proteomes" id="UP000239326"/>
    </source>
</evidence>
<dbReference type="FunFam" id="3.40.50.300:FF:000398">
    <property type="entry name" value="Type IV pilus assembly ATPase PilB"/>
    <property type="match status" value="1"/>
</dbReference>
<dbReference type="Pfam" id="PF00437">
    <property type="entry name" value="T2SSE"/>
    <property type="match status" value="1"/>
</dbReference>
<keyword evidence="5" id="KW-0067">ATP-binding</keyword>
<keyword evidence="8" id="KW-1185">Reference proteome</keyword>
<dbReference type="NCBIfam" id="TIGR02538">
    <property type="entry name" value="type_IV_pilB"/>
    <property type="match status" value="1"/>
</dbReference>
<evidence type="ECO:0000259" key="6">
    <source>
        <dbReference type="PROSITE" id="PS00662"/>
    </source>
</evidence>
<dbReference type="PANTHER" id="PTHR30258">
    <property type="entry name" value="TYPE II SECRETION SYSTEM PROTEIN GSPE-RELATED"/>
    <property type="match status" value="1"/>
</dbReference>
<evidence type="ECO:0000256" key="5">
    <source>
        <dbReference type="ARBA" id="ARBA00022840"/>
    </source>
</evidence>
<dbReference type="Gene3D" id="3.40.50.300">
    <property type="entry name" value="P-loop containing nucleotide triphosphate hydrolases"/>
    <property type="match status" value="1"/>
</dbReference>
<dbReference type="KEGG" id="simp:C6571_03980"/>
<accession>A0A2S0MXE0</accession>
<dbReference type="SMART" id="SM00382">
    <property type="entry name" value="AAA"/>
    <property type="match status" value="1"/>
</dbReference>
<dbReference type="GO" id="GO:0005737">
    <property type="term" value="C:cytoplasm"/>
    <property type="evidence" value="ECO:0007669"/>
    <property type="project" value="UniProtKB-SubCell"/>
</dbReference>
<organism evidence="7 8">
    <name type="scientific">Simplicispira suum</name>
    <dbReference type="NCBI Taxonomy" id="2109915"/>
    <lineage>
        <taxon>Bacteria</taxon>
        <taxon>Pseudomonadati</taxon>
        <taxon>Pseudomonadota</taxon>
        <taxon>Betaproteobacteria</taxon>
        <taxon>Burkholderiales</taxon>
        <taxon>Comamonadaceae</taxon>
        <taxon>Simplicispira</taxon>
    </lineage>
</organism>
<keyword evidence="4" id="KW-0547">Nucleotide-binding</keyword>
<name>A0A2S0MXE0_9BURK</name>
<dbReference type="AlphaFoldDB" id="A0A2S0MXE0"/>
<dbReference type="InterPro" id="IPR001482">
    <property type="entry name" value="T2SS/T4SS_dom"/>
</dbReference>
<dbReference type="Gene3D" id="3.30.450.90">
    <property type="match status" value="1"/>
</dbReference>
<dbReference type="GO" id="GO:0005524">
    <property type="term" value="F:ATP binding"/>
    <property type="evidence" value="ECO:0007669"/>
    <property type="project" value="UniProtKB-KW"/>
</dbReference>
<dbReference type="InterPro" id="IPR013374">
    <property type="entry name" value="ATPase_typ4_pilus-assembl_PilB"/>
</dbReference>